<gene>
    <name evidence="1" type="ORF">METZ01_LOCUS442323</name>
</gene>
<evidence type="ECO:0000313" key="1">
    <source>
        <dbReference type="EMBL" id="SVD89469.1"/>
    </source>
</evidence>
<sequence length="182" mass="20826">MSVLIECFSVIVKNSKIISDFPGGMNGFLESYPGGHNCTDGEITRVGFMHVSDTVKYVQFLESLELVFVDDDDNAIDICVIDSYYGSWSDCDWLDVTGFFPYDYPNKRILFASLIDSKLKSVEYLDDIAVPEVWNIENNDFSEIDFEPIKTEELEYIGKEGKLDVYFDKKKKVKVYLGRGKL</sequence>
<organism evidence="1">
    <name type="scientific">marine metagenome</name>
    <dbReference type="NCBI Taxonomy" id="408172"/>
    <lineage>
        <taxon>unclassified sequences</taxon>
        <taxon>metagenomes</taxon>
        <taxon>ecological metagenomes</taxon>
    </lineage>
</organism>
<dbReference type="EMBL" id="UINC01180328">
    <property type="protein sequence ID" value="SVD89469.1"/>
    <property type="molecule type" value="Genomic_DNA"/>
</dbReference>
<reference evidence="1" key="1">
    <citation type="submission" date="2018-05" db="EMBL/GenBank/DDBJ databases">
        <authorList>
            <person name="Lanie J.A."/>
            <person name="Ng W.-L."/>
            <person name="Kazmierczak K.M."/>
            <person name="Andrzejewski T.M."/>
            <person name="Davidsen T.M."/>
            <person name="Wayne K.J."/>
            <person name="Tettelin H."/>
            <person name="Glass J.I."/>
            <person name="Rusch D."/>
            <person name="Podicherti R."/>
            <person name="Tsui H.-C.T."/>
            <person name="Winkler M.E."/>
        </authorList>
    </citation>
    <scope>NUCLEOTIDE SEQUENCE</scope>
</reference>
<accession>A0A382Z2Q8</accession>
<proteinExistence type="predicted"/>
<protein>
    <submittedName>
        <fullName evidence="1">Uncharacterized protein</fullName>
    </submittedName>
</protein>
<name>A0A382Z2Q8_9ZZZZ</name>
<dbReference type="AlphaFoldDB" id="A0A382Z2Q8"/>